<evidence type="ECO:0000313" key="2">
    <source>
        <dbReference type="Proteomes" id="UP001360953"/>
    </source>
</evidence>
<dbReference type="RefSeq" id="XP_066653370.1">
    <property type="nucleotide sequence ID" value="XM_066801092.1"/>
</dbReference>
<organism evidence="1 2">
    <name type="scientific">Phyllosticta citribraziliensis</name>
    <dbReference type="NCBI Taxonomy" id="989973"/>
    <lineage>
        <taxon>Eukaryota</taxon>
        <taxon>Fungi</taxon>
        <taxon>Dikarya</taxon>
        <taxon>Ascomycota</taxon>
        <taxon>Pezizomycotina</taxon>
        <taxon>Dothideomycetes</taxon>
        <taxon>Dothideomycetes incertae sedis</taxon>
        <taxon>Botryosphaeriales</taxon>
        <taxon>Phyllostictaceae</taxon>
        <taxon>Phyllosticta</taxon>
    </lineage>
</organism>
<dbReference type="GeneID" id="92033998"/>
<protein>
    <submittedName>
        <fullName evidence="1">Uncharacterized protein</fullName>
    </submittedName>
</protein>
<keyword evidence="2" id="KW-1185">Reference proteome</keyword>
<reference evidence="1 2" key="1">
    <citation type="submission" date="2024-04" db="EMBL/GenBank/DDBJ databases">
        <title>Phyllosticta paracitricarpa is synonymous to the EU quarantine fungus P. citricarpa based on phylogenomic analyses.</title>
        <authorList>
            <consortium name="Lawrence Berkeley National Laboratory"/>
            <person name="Van ingen-buijs V.A."/>
            <person name="Van westerhoven A.C."/>
            <person name="Haridas S."/>
            <person name="Skiadas P."/>
            <person name="Martin F."/>
            <person name="Groenewald J.Z."/>
            <person name="Crous P.W."/>
            <person name="Seidl M.F."/>
        </authorList>
    </citation>
    <scope>NUCLEOTIDE SEQUENCE [LARGE SCALE GENOMIC DNA]</scope>
    <source>
        <strain evidence="1 2">CPC 17464</strain>
    </source>
</reference>
<accession>A0ABR1LIH6</accession>
<name>A0ABR1LIH6_9PEZI</name>
<evidence type="ECO:0000313" key="1">
    <source>
        <dbReference type="EMBL" id="KAK7534331.1"/>
    </source>
</evidence>
<proteinExistence type="predicted"/>
<comment type="caution">
    <text evidence="1">The sequence shown here is derived from an EMBL/GenBank/DDBJ whole genome shotgun (WGS) entry which is preliminary data.</text>
</comment>
<gene>
    <name evidence="1" type="ORF">J3D65DRAFT_633115</name>
</gene>
<dbReference type="Proteomes" id="UP001360953">
    <property type="component" value="Unassembled WGS sequence"/>
</dbReference>
<dbReference type="EMBL" id="JBBPEH010000009">
    <property type="protein sequence ID" value="KAK7534331.1"/>
    <property type="molecule type" value="Genomic_DNA"/>
</dbReference>
<sequence length="201" mass="23387">MEHATGARLGLGHCLRYDDSVAKANHSAPSFSCPAWRYAVFPEIPFLRLPWVGGAKMGLFLVLTGTVPNVETRTNGKSSQIFPGVATIHRLRCIARLRTCTVLSPRDRRHLRRSHRPISRRPRRFRRFSPFSLYLRPPACLFVSFAACVRQVARQREWKKKEKIMCWAPKERRLWRTTRGHHASFWTWDRGFSFNGRQKGT</sequence>